<dbReference type="EMBL" id="LR796354">
    <property type="protein sequence ID" value="CAB4139573.1"/>
    <property type="molecule type" value="Genomic_DNA"/>
</dbReference>
<name>A0A6J5M217_9CAUD</name>
<organism evidence="1">
    <name type="scientific">uncultured Caudovirales phage</name>
    <dbReference type="NCBI Taxonomy" id="2100421"/>
    <lineage>
        <taxon>Viruses</taxon>
        <taxon>Duplodnaviria</taxon>
        <taxon>Heunggongvirae</taxon>
        <taxon>Uroviricota</taxon>
        <taxon>Caudoviricetes</taxon>
        <taxon>Peduoviridae</taxon>
        <taxon>Maltschvirus</taxon>
        <taxon>Maltschvirus maltsch</taxon>
    </lineage>
</organism>
<proteinExistence type="predicted"/>
<accession>A0A6J5M217</accession>
<protein>
    <submittedName>
        <fullName evidence="1">Uncharacterized protein</fullName>
    </submittedName>
</protein>
<reference evidence="1" key="1">
    <citation type="submission" date="2020-04" db="EMBL/GenBank/DDBJ databases">
        <authorList>
            <person name="Chiriac C."/>
            <person name="Salcher M."/>
            <person name="Ghai R."/>
            <person name="Kavagutti S V."/>
        </authorList>
    </citation>
    <scope>NUCLEOTIDE SEQUENCE</scope>
</reference>
<gene>
    <name evidence="1" type="ORF">UFOVP337_58</name>
</gene>
<evidence type="ECO:0000313" key="1">
    <source>
        <dbReference type="EMBL" id="CAB4139573.1"/>
    </source>
</evidence>
<sequence length="88" mass="9967">MKLAYIIWEDASELDVTAWAVHEEEFIYTPVLCKQVGWVVYDGPEGIILTQAVTSNGEIARRNQIPKQMIRSIEWLTEPSSLMAVASE</sequence>